<keyword evidence="1" id="KW-0812">Transmembrane</keyword>
<comment type="caution">
    <text evidence="2">The sequence shown here is derived from an EMBL/GenBank/DDBJ whole genome shotgun (WGS) entry which is preliminary data.</text>
</comment>
<dbReference type="AlphaFoldDB" id="A0AB73T039"/>
<evidence type="ECO:0000313" key="3">
    <source>
        <dbReference type="Proteomes" id="UP000245412"/>
    </source>
</evidence>
<organism evidence="2 3">
    <name type="scientific">Murimonas intestini</name>
    <dbReference type="NCBI Taxonomy" id="1337051"/>
    <lineage>
        <taxon>Bacteria</taxon>
        <taxon>Bacillati</taxon>
        <taxon>Bacillota</taxon>
        <taxon>Clostridia</taxon>
        <taxon>Lachnospirales</taxon>
        <taxon>Lachnospiraceae</taxon>
        <taxon>Murimonas</taxon>
    </lineage>
</organism>
<keyword evidence="1" id="KW-1133">Transmembrane helix</keyword>
<evidence type="ECO:0000256" key="1">
    <source>
        <dbReference type="SAM" id="Phobius"/>
    </source>
</evidence>
<dbReference type="Pfam" id="PF16316">
    <property type="entry name" value="DUF4956"/>
    <property type="match status" value="1"/>
</dbReference>
<sequence>MFLGIRYRKQQKEEAIVLNSIISGNTSTGVTLTEFILCTGGALVLGILIAAVHMYKNRYTKNFILTLTMLPVVVEAVIMLVNGNLGTGVAVMGAFSLVRFRSVPGNSREIGSLFLAMAVGLAAGMGYLGIGFLLVLIVGAATILFVTIPFGEERGQGKDLKITIPESLDYSGIFDDVFEKYTDGAELIKVKTVNMGSLYELHYQVQLKDQKLEKAFLDDIRCRNGNLNIVCGRIASEREEL</sequence>
<dbReference type="EMBL" id="QGGY01000014">
    <property type="protein sequence ID" value="PWJ73110.1"/>
    <property type="molecule type" value="Genomic_DNA"/>
</dbReference>
<reference evidence="2 3" key="1">
    <citation type="submission" date="2018-05" db="EMBL/GenBank/DDBJ databases">
        <authorList>
            <person name="Goeker M."/>
            <person name="Huntemann M."/>
            <person name="Clum A."/>
            <person name="Pillay M."/>
            <person name="Palaniappan K."/>
            <person name="Varghese N."/>
            <person name="Mikhailova N."/>
            <person name="Stamatis D."/>
            <person name="Reddy T."/>
            <person name="Daum C."/>
            <person name="Shapiro N."/>
            <person name="Ivanova N."/>
            <person name="Kyrpides N."/>
            <person name="Woyke T."/>
        </authorList>
    </citation>
    <scope>NUCLEOTIDE SEQUENCE [LARGE SCALE GENOMIC DNA]</scope>
    <source>
        <strain evidence="2 3">DSM 26524</strain>
    </source>
</reference>
<feature type="transmembrane region" description="Helical" evidence="1">
    <location>
        <begin position="35"/>
        <end position="56"/>
    </location>
</feature>
<protein>
    <submittedName>
        <fullName evidence="2">Uncharacterized protein DUF4956</fullName>
    </submittedName>
</protein>
<evidence type="ECO:0000313" key="2">
    <source>
        <dbReference type="EMBL" id="PWJ73110.1"/>
    </source>
</evidence>
<feature type="transmembrane region" description="Helical" evidence="1">
    <location>
        <begin position="76"/>
        <end position="98"/>
    </location>
</feature>
<dbReference type="InterPro" id="IPR032531">
    <property type="entry name" value="DUF4956"/>
</dbReference>
<proteinExistence type="predicted"/>
<gene>
    <name evidence="2" type="ORF">C7383_11478</name>
</gene>
<dbReference type="Proteomes" id="UP000245412">
    <property type="component" value="Unassembled WGS sequence"/>
</dbReference>
<name>A0AB73T039_9FIRM</name>
<accession>A0AB73T039</accession>
<keyword evidence="3" id="KW-1185">Reference proteome</keyword>
<keyword evidence="1" id="KW-0472">Membrane</keyword>
<feature type="transmembrane region" description="Helical" evidence="1">
    <location>
        <begin position="110"/>
        <end position="127"/>
    </location>
</feature>